<feature type="compositionally biased region" description="Acidic residues" evidence="1">
    <location>
        <begin position="177"/>
        <end position="186"/>
    </location>
</feature>
<dbReference type="SUPFAM" id="SSF48403">
    <property type="entry name" value="Ankyrin repeat"/>
    <property type="match status" value="1"/>
</dbReference>
<evidence type="ECO:0000313" key="3">
    <source>
        <dbReference type="Proteomes" id="UP000054558"/>
    </source>
</evidence>
<dbReference type="InterPro" id="IPR036770">
    <property type="entry name" value="Ankyrin_rpt-contain_sf"/>
</dbReference>
<keyword evidence="3" id="KW-1185">Reference proteome</keyword>
<dbReference type="Gene3D" id="1.25.40.20">
    <property type="entry name" value="Ankyrin repeat-containing domain"/>
    <property type="match status" value="1"/>
</dbReference>
<evidence type="ECO:0000313" key="2">
    <source>
        <dbReference type="EMBL" id="GAQ85867.1"/>
    </source>
</evidence>
<dbReference type="PANTHER" id="PTHR36024:SF1">
    <property type="entry name" value="OS11G0246900 PROTEIN"/>
    <property type="match status" value="1"/>
</dbReference>
<dbReference type="OMA" id="FASHYNK"/>
<accession>A0A1Y1IAX5</accession>
<protein>
    <submittedName>
        <fullName evidence="2">Ankyrin repeat family protein</fullName>
    </submittedName>
</protein>
<feature type="region of interest" description="Disordered" evidence="1">
    <location>
        <begin position="88"/>
        <end position="198"/>
    </location>
</feature>
<dbReference type="PANTHER" id="PTHR36024">
    <property type="entry name" value="ANKYRIN REPEAT PROTEIN SKIP35"/>
    <property type="match status" value="1"/>
</dbReference>
<name>A0A1Y1IAX5_KLENI</name>
<organism evidence="2 3">
    <name type="scientific">Klebsormidium nitens</name>
    <name type="common">Green alga</name>
    <name type="synonym">Ulothrix nitens</name>
    <dbReference type="NCBI Taxonomy" id="105231"/>
    <lineage>
        <taxon>Eukaryota</taxon>
        <taxon>Viridiplantae</taxon>
        <taxon>Streptophyta</taxon>
        <taxon>Klebsormidiophyceae</taxon>
        <taxon>Klebsormidiales</taxon>
        <taxon>Klebsormidiaceae</taxon>
        <taxon>Klebsormidium</taxon>
    </lineage>
</organism>
<dbReference type="EMBL" id="DF237207">
    <property type="protein sequence ID" value="GAQ85867.1"/>
    <property type="molecule type" value="Genomic_DNA"/>
</dbReference>
<feature type="region of interest" description="Disordered" evidence="1">
    <location>
        <begin position="32"/>
        <end position="52"/>
    </location>
</feature>
<dbReference type="AlphaFoldDB" id="A0A1Y1IAX5"/>
<dbReference type="InterPro" id="IPR044956">
    <property type="entry name" value="SKIP35"/>
</dbReference>
<sequence length="625" mass="67382">MEGEGFKWRVKGRFMAAFNKVLFRCKKKCQVNAGGSQHRSSRPLAKPRHDSLYSDGQETVLYPGGRILTSGQAPHSDASISQSDLGDSIVEADAGGPENALSRERDSSGVGPLTVQDAGPSLPGQASQAIVQRYVARARDQGGSPQAGGPPQAESSRGTLPLVESTPVPQVEGSSSETEEPAEESGPESPLACPPVESFPAPLPGKDLNVLLCTVATHMWIAESASELEMLGEMVDVLVRGGASEFLPAIIKGCWAASLSRSGVNLPQKVALFSKMVREGARLLSPDELHEALRVASMACACVWADREKGGRSAGGCPVRALLEVIRVLIRAGASNVNRVMRDVISYKIDSVEVVRVFLREDPTNIDVNRALRHATACSSHVNVLRCLIREGGAWELSRPLMLAAINGFLPAVQLFLEHGCTDSGSLYGALYCAVTAGQCTLIEYLLGVLPPELGHDDRFELLKSAAADESALQGVIHLLRCNIMESESLTVAAADSLASRESTRPELRAVLQKHWTSEAYERGQEEGRRHDLNYALAAYRGDSALRLRELPVELQVAIAYRGLFERCSESGGLVLPQRLKGELVVAVASLYSGQGVGGPGEERWMPKEELVKRLEMRLPRHVYA</sequence>
<feature type="compositionally biased region" description="Low complexity" evidence="1">
    <location>
        <begin position="141"/>
        <end position="153"/>
    </location>
</feature>
<gene>
    <name evidence="2" type="ORF">KFL_002580170</name>
</gene>
<dbReference type="OrthoDB" id="1892624at2759"/>
<proteinExistence type="predicted"/>
<reference evidence="2 3" key="1">
    <citation type="journal article" date="2014" name="Nat. Commun.">
        <title>Klebsormidium flaccidum genome reveals primary factors for plant terrestrial adaptation.</title>
        <authorList>
            <person name="Hori K."/>
            <person name="Maruyama F."/>
            <person name="Fujisawa T."/>
            <person name="Togashi T."/>
            <person name="Yamamoto N."/>
            <person name="Seo M."/>
            <person name="Sato S."/>
            <person name="Yamada T."/>
            <person name="Mori H."/>
            <person name="Tajima N."/>
            <person name="Moriyama T."/>
            <person name="Ikeuchi M."/>
            <person name="Watanabe M."/>
            <person name="Wada H."/>
            <person name="Kobayashi K."/>
            <person name="Saito M."/>
            <person name="Masuda T."/>
            <person name="Sasaki-Sekimoto Y."/>
            <person name="Mashiguchi K."/>
            <person name="Awai K."/>
            <person name="Shimojima M."/>
            <person name="Masuda S."/>
            <person name="Iwai M."/>
            <person name="Nobusawa T."/>
            <person name="Narise T."/>
            <person name="Kondo S."/>
            <person name="Saito H."/>
            <person name="Sato R."/>
            <person name="Murakawa M."/>
            <person name="Ihara Y."/>
            <person name="Oshima-Yamada Y."/>
            <person name="Ohtaka K."/>
            <person name="Satoh M."/>
            <person name="Sonobe K."/>
            <person name="Ishii M."/>
            <person name="Ohtani R."/>
            <person name="Kanamori-Sato M."/>
            <person name="Honoki R."/>
            <person name="Miyazaki D."/>
            <person name="Mochizuki H."/>
            <person name="Umetsu J."/>
            <person name="Higashi K."/>
            <person name="Shibata D."/>
            <person name="Kamiya Y."/>
            <person name="Sato N."/>
            <person name="Nakamura Y."/>
            <person name="Tabata S."/>
            <person name="Ida S."/>
            <person name="Kurokawa K."/>
            <person name="Ohta H."/>
        </authorList>
    </citation>
    <scope>NUCLEOTIDE SEQUENCE [LARGE SCALE GENOMIC DNA]</scope>
    <source>
        <strain evidence="2 3">NIES-2285</strain>
    </source>
</reference>
<evidence type="ECO:0000256" key="1">
    <source>
        <dbReference type="SAM" id="MobiDB-lite"/>
    </source>
</evidence>
<dbReference type="Proteomes" id="UP000054558">
    <property type="component" value="Unassembled WGS sequence"/>
</dbReference>